<dbReference type="PANTHER" id="PTHR14155:SF263">
    <property type="entry name" value="E3 UBIQUITIN-PROTEIN LIGASE ATL6"/>
    <property type="match status" value="1"/>
</dbReference>
<evidence type="ECO:0000256" key="14">
    <source>
        <dbReference type="PROSITE-ProRule" id="PRU00175"/>
    </source>
</evidence>
<evidence type="ECO:0000256" key="10">
    <source>
        <dbReference type="ARBA" id="ARBA00022833"/>
    </source>
</evidence>
<evidence type="ECO:0000313" key="18">
    <source>
        <dbReference type="EMBL" id="KAJ4964753.1"/>
    </source>
</evidence>
<keyword evidence="10" id="KW-0862">Zinc</keyword>
<dbReference type="EMBL" id="JAMYWD010000007">
    <property type="protein sequence ID" value="KAJ4964753.1"/>
    <property type="molecule type" value="Genomic_DNA"/>
</dbReference>
<keyword evidence="8 14" id="KW-0863">Zinc-finger</keyword>
<feature type="transmembrane region" description="Helical" evidence="16">
    <location>
        <begin position="64"/>
        <end position="86"/>
    </location>
</feature>
<evidence type="ECO:0000256" key="4">
    <source>
        <dbReference type="ARBA" id="ARBA00012483"/>
    </source>
</evidence>
<keyword evidence="19" id="KW-1185">Reference proteome</keyword>
<keyword evidence="11 16" id="KW-1133">Transmembrane helix</keyword>
<dbReference type="SUPFAM" id="SSF57850">
    <property type="entry name" value="RING/U-box"/>
    <property type="match status" value="1"/>
</dbReference>
<dbReference type="OrthoDB" id="8062037at2759"/>
<accession>A0A9Q0HEE3</accession>
<dbReference type="InterPro" id="IPR053238">
    <property type="entry name" value="RING-H2_zinc_finger"/>
</dbReference>
<evidence type="ECO:0000256" key="2">
    <source>
        <dbReference type="ARBA" id="ARBA00004167"/>
    </source>
</evidence>
<evidence type="ECO:0000313" key="19">
    <source>
        <dbReference type="Proteomes" id="UP001141806"/>
    </source>
</evidence>
<feature type="transmembrane region" description="Helical" evidence="16">
    <location>
        <begin position="21"/>
        <end position="44"/>
    </location>
</feature>
<evidence type="ECO:0000256" key="1">
    <source>
        <dbReference type="ARBA" id="ARBA00000900"/>
    </source>
</evidence>
<feature type="compositionally biased region" description="Polar residues" evidence="15">
    <location>
        <begin position="393"/>
        <end position="409"/>
    </location>
</feature>
<comment type="catalytic activity">
    <reaction evidence="1">
        <text>S-ubiquitinyl-[E2 ubiquitin-conjugating enzyme]-L-cysteine + [acceptor protein]-L-lysine = [E2 ubiquitin-conjugating enzyme]-L-cysteine + N(6)-ubiquitinyl-[acceptor protein]-L-lysine.</text>
        <dbReference type="EC" id="2.3.2.27"/>
    </reaction>
</comment>
<dbReference type="CDD" id="cd16461">
    <property type="entry name" value="RING-H2_EL5-like"/>
    <property type="match status" value="1"/>
</dbReference>
<feature type="region of interest" description="Disordered" evidence="15">
    <location>
        <begin position="248"/>
        <end position="285"/>
    </location>
</feature>
<proteinExistence type="inferred from homology"/>
<evidence type="ECO:0000256" key="8">
    <source>
        <dbReference type="ARBA" id="ARBA00022771"/>
    </source>
</evidence>
<dbReference type="GO" id="GO:0061630">
    <property type="term" value="F:ubiquitin protein ligase activity"/>
    <property type="evidence" value="ECO:0007669"/>
    <property type="project" value="UniProtKB-EC"/>
</dbReference>
<keyword evidence="12 16" id="KW-0472">Membrane</keyword>
<comment type="pathway">
    <text evidence="3">Protein modification; protein ubiquitination.</text>
</comment>
<feature type="domain" description="RING-type" evidence="17">
    <location>
        <begin position="144"/>
        <end position="186"/>
    </location>
</feature>
<evidence type="ECO:0000256" key="12">
    <source>
        <dbReference type="ARBA" id="ARBA00023136"/>
    </source>
</evidence>
<evidence type="ECO:0000256" key="16">
    <source>
        <dbReference type="SAM" id="Phobius"/>
    </source>
</evidence>
<evidence type="ECO:0000256" key="6">
    <source>
        <dbReference type="ARBA" id="ARBA00022692"/>
    </source>
</evidence>
<evidence type="ECO:0000256" key="3">
    <source>
        <dbReference type="ARBA" id="ARBA00004906"/>
    </source>
</evidence>
<dbReference type="FunFam" id="3.30.40.10:FF:000187">
    <property type="entry name" value="E3 ubiquitin-protein ligase ATL6"/>
    <property type="match status" value="1"/>
</dbReference>
<keyword evidence="5" id="KW-0808">Transferase</keyword>
<dbReference type="InterPro" id="IPR001841">
    <property type="entry name" value="Znf_RING"/>
</dbReference>
<evidence type="ECO:0000256" key="11">
    <source>
        <dbReference type="ARBA" id="ARBA00022989"/>
    </source>
</evidence>
<evidence type="ECO:0000256" key="5">
    <source>
        <dbReference type="ARBA" id="ARBA00022679"/>
    </source>
</evidence>
<evidence type="ECO:0000256" key="9">
    <source>
        <dbReference type="ARBA" id="ARBA00022786"/>
    </source>
</evidence>
<organism evidence="18 19">
    <name type="scientific">Protea cynaroides</name>
    <dbReference type="NCBI Taxonomy" id="273540"/>
    <lineage>
        <taxon>Eukaryota</taxon>
        <taxon>Viridiplantae</taxon>
        <taxon>Streptophyta</taxon>
        <taxon>Embryophyta</taxon>
        <taxon>Tracheophyta</taxon>
        <taxon>Spermatophyta</taxon>
        <taxon>Magnoliopsida</taxon>
        <taxon>Proteales</taxon>
        <taxon>Proteaceae</taxon>
        <taxon>Protea</taxon>
    </lineage>
</organism>
<gene>
    <name evidence="18" type="ORF">NE237_016602</name>
</gene>
<sequence>MTNELKEKNQNHRSIFNLLGYQAAGHHGVTYIYLFLLFLSLPYASAQPSPPVDPYGFNTNFNPAMLVILIVLISLFFFMGFFSIYIRQCAENRNGGSLRTNFMGGGLSRRAANRGLDPVVLEAFPTFEYKVVKGLKLGKGALECAVCLNEFEDDETIRLLPKCDHVFHAECIDAWLCNRTTCPVCRADLVPVPGETPATVEVQDLEGESDEEIRGPEIVDVENQEVSIHVTNEEEPAAVGPEVINPVQAPMQNRPTRSRSTRPRNAGRFPRSHSTGHSLVQPGEDVERFTLRLPDEVRKQIMNKKRLKRTTSMVVFPRAGSSRRGYRTTGEGSSRGGRFTRLETGERPEGWVFSMTPPFFMRASSARSPRMTAEGDGTMNPLPPRPFRPSLRGSTKTDGTVPSVTRPQV</sequence>
<dbReference type="PANTHER" id="PTHR14155">
    <property type="entry name" value="RING FINGER DOMAIN-CONTAINING"/>
    <property type="match status" value="1"/>
</dbReference>
<dbReference type="Gene3D" id="3.30.40.10">
    <property type="entry name" value="Zinc/RING finger domain, C3HC4 (zinc finger)"/>
    <property type="match status" value="1"/>
</dbReference>
<feature type="compositionally biased region" description="Low complexity" evidence="15">
    <location>
        <begin position="320"/>
        <end position="339"/>
    </location>
</feature>
<dbReference type="InterPro" id="IPR013083">
    <property type="entry name" value="Znf_RING/FYVE/PHD"/>
</dbReference>
<dbReference type="GO" id="GO:0008270">
    <property type="term" value="F:zinc ion binding"/>
    <property type="evidence" value="ECO:0007669"/>
    <property type="project" value="UniProtKB-KW"/>
</dbReference>
<dbReference type="EC" id="2.3.2.27" evidence="4"/>
<protein>
    <recommendedName>
        <fullName evidence="4">RING-type E3 ubiquitin transferase</fullName>
        <ecNumber evidence="4">2.3.2.27</ecNumber>
    </recommendedName>
</protein>
<evidence type="ECO:0000256" key="13">
    <source>
        <dbReference type="ARBA" id="ARBA00024209"/>
    </source>
</evidence>
<feature type="region of interest" description="Disordered" evidence="15">
    <location>
        <begin position="320"/>
        <end position="341"/>
    </location>
</feature>
<dbReference type="GO" id="GO:0016020">
    <property type="term" value="C:membrane"/>
    <property type="evidence" value="ECO:0007669"/>
    <property type="project" value="UniProtKB-SubCell"/>
</dbReference>
<reference evidence="18" key="1">
    <citation type="journal article" date="2023" name="Plant J.">
        <title>The genome of the king protea, Protea cynaroides.</title>
        <authorList>
            <person name="Chang J."/>
            <person name="Duong T.A."/>
            <person name="Schoeman C."/>
            <person name="Ma X."/>
            <person name="Roodt D."/>
            <person name="Barker N."/>
            <person name="Li Z."/>
            <person name="Van de Peer Y."/>
            <person name="Mizrachi E."/>
        </authorList>
    </citation>
    <scope>NUCLEOTIDE SEQUENCE</scope>
    <source>
        <tissue evidence="18">Young leaves</tissue>
    </source>
</reference>
<keyword evidence="7" id="KW-0479">Metal-binding</keyword>
<dbReference type="AlphaFoldDB" id="A0A9Q0HEE3"/>
<dbReference type="PROSITE" id="PS50089">
    <property type="entry name" value="ZF_RING_2"/>
    <property type="match status" value="1"/>
</dbReference>
<keyword evidence="6 16" id="KW-0812">Transmembrane</keyword>
<evidence type="ECO:0000256" key="7">
    <source>
        <dbReference type="ARBA" id="ARBA00022723"/>
    </source>
</evidence>
<dbReference type="Proteomes" id="UP001141806">
    <property type="component" value="Unassembled WGS sequence"/>
</dbReference>
<keyword evidence="9" id="KW-0833">Ubl conjugation pathway</keyword>
<dbReference type="SMART" id="SM00184">
    <property type="entry name" value="RING"/>
    <property type="match status" value="1"/>
</dbReference>
<feature type="region of interest" description="Disordered" evidence="15">
    <location>
        <begin position="364"/>
        <end position="409"/>
    </location>
</feature>
<comment type="caution">
    <text evidence="18">The sequence shown here is derived from an EMBL/GenBank/DDBJ whole genome shotgun (WGS) entry which is preliminary data.</text>
</comment>
<comment type="subcellular location">
    <subcellularLocation>
        <location evidence="2">Membrane</location>
        <topology evidence="2">Single-pass membrane protein</topology>
    </subcellularLocation>
</comment>
<comment type="similarity">
    <text evidence="13">Belongs to the RING-type zinc finger family. ATL subfamily.</text>
</comment>
<evidence type="ECO:0000259" key="17">
    <source>
        <dbReference type="PROSITE" id="PS50089"/>
    </source>
</evidence>
<evidence type="ECO:0000256" key="15">
    <source>
        <dbReference type="SAM" id="MobiDB-lite"/>
    </source>
</evidence>
<name>A0A9Q0HEE3_9MAGN</name>
<dbReference type="Pfam" id="PF13639">
    <property type="entry name" value="zf-RING_2"/>
    <property type="match status" value="1"/>
</dbReference>